<dbReference type="Proteomes" id="UP001604336">
    <property type="component" value="Unassembled WGS sequence"/>
</dbReference>
<evidence type="ECO:0000313" key="3">
    <source>
        <dbReference type="Proteomes" id="UP001604336"/>
    </source>
</evidence>
<proteinExistence type="predicted"/>
<sequence length="106" mass="11801">MVGERRGRRKELCSTACDPPVLPPPSTNSYHISATTSQYATLISGHGNTSIKWQLTFMGCTYIPEAETQMATTTLPPPPLHPFENLWGKDFNISQRTSPLSENYKC</sequence>
<accession>A0ABD1Q2W7</accession>
<protein>
    <submittedName>
        <fullName evidence="2">Uncharacterized protein</fullName>
    </submittedName>
</protein>
<evidence type="ECO:0000256" key="1">
    <source>
        <dbReference type="SAM" id="MobiDB-lite"/>
    </source>
</evidence>
<keyword evidence="3" id="KW-1185">Reference proteome</keyword>
<feature type="region of interest" description="Disordered" evidence="1">
    <location>
        <begin position="1"/>
        <end position="29"/>
    </location>
</feature>
<evidence type="ECO:0000313" key="2">
    <source>
        <dbReference type="EMBL" id="KAL2470526.1"/>
    </source>
</evidence>
<comment type="caution">
    <text evidence="2">The sequence shown here is derived from an EMBL/GenBank/DDBJ whole genome shotgun (WGS) entry which is preliminary data.</text>
</comment>
<organism evidence="2 3">
    <name type="scientific">Abeliophyllum distichum</name>
    <dbReference type="NCBI Taxonomy" id="126358"/>
    <lineage>
        <taxon>Eukaryota</taxon>
        <taxon>Viridiplantae</taxon>
        <taxon>Streptophyta</taxon>
        <taxon>Embryophyta</taxon>
        <taxon>Tracheophyta</taxon>
        <taxon>Spermatophyta</taxon>
        <taxon>Magnoliopsida</taxon>
        <taxon>eudicotyledons</taxon>
        <taxon>Gunneridae</taxon>
        <taxon>Pentapetalae</taxon>
        <taxon>asterids</taxon>
        <taxon>lamiids</taxon>
        <taxon>Lamiales</taxon>
        <taxon>Oleaceae</taxon>
        <taxon>Forsythieae</taxon>
        <taxon>Abeliophyllum</taxon>
    </lineage>
</organism>
<reference evidence="3" key="1">
    <citation type="submission" date="2024-07" db="EMBL/GenBank/DDBJ databases">
        <title>Two chromosome-level genome assemblies of Korean endemic species Abeliophyllum distichum and Forsythia ovata (Oleaceae).</title>
        <authorList>
            <person name="Jang H."/>
        </authorList>
    </citation>
    <scope>NUCLEOTIDE SEQUENCE [LARGE SCALE GENOMIC DNA]</scope>
</reference>
<name>A0ABD1Q2W7_9LAMI</name>
<dbReference type="EMBL" id="JBFOLK010000012">
    <property type="protein sequence ID" value="KAL2470526.1"/>
    <property type="molecule type" value="Genomic_DNA"/>
</dbReference>
<gene>
    <name evidence="2" type="ORF">Adt_38662</name>
</gene>
<dbReference type="AlphaFoldDB" id="A0ABD1Q2W7"/>